<feature type="region of interest" description="Disordered" evidence="2">
    <location>
        <begin position="1381"/>
        <end position="1403"/>
    </location>
</feature>
<comment type="caution">
    <text evidence="3">The sequence shown here is derived from an EMBL/GenBank/DDBJ whole genome shotgun (WGS) entry which is preliminary data.</text>
</comment>
<keyword evidence="1" id="KW-0175">Coiled coil</keyword>
<dbReference type="InterPro" id="IPR011047">
    <property type="entry name" value="Quinoprotein_ADH-like_sf"/>
</dbReference>
<dbReference type="PANTHER" id="PTHR32215:SF0">
    <property type="entry name" value="CILIA- AND FLAGELLA-ASSOCIATED PROTEIN 57"/>
    <property type="match status" value="1"/>
</dbReference>
<accession>A0A6A4JNU3</accession>
<dbReference type="PANTHER" id="PTHR32215">
    <property type="entry name" value="CILIA- AND FLAGELLA-ASSOCIATED PROTEIN 57"/>
    <property type="match status" value="1"/>
</dbReference>
<evidence type="ECO:0000256" key="2">
    <source>
        <dbReference type="SAM" id="MobiDB-lite"/>
    </source>
</evidence>
<keyword evidence="4" id="KW-1185">Reference proteome</keyword>
<evidence type="ECO:0000313" key="4">
    <source>
        <dbReference type="Proteomes" id="UP000466442"/>
    </source>
</evidence>
<dbReference type="InterPro" id="IPR015943">
    <property type="entry name" value="WD40/YVTN_repeat-like_dom_sf"/>
</dbReference>
<evidence type="ECO:0000313" key="3">
    <source>
        <dbReference type="EMBL" id="KAF6204597.1"/>
    </source>
</evidence>
<proteinExistence type="predicted"/>
<name>A0A6A4JNU3_APOLU</name>
<organism evidence="3 4">
    <name type="scientific">Apolygus lucorum</name>
    <name type="common">Small green plant bug</name>
    <name type="synonym">Lygocoris lucorum</name>
    <dbReference type="NCBI Taxonomy" id="248454"/>
    <lineage>
        <taxon>Eukaryota</taxon>
        <taxon>Metazoa</taxon>
        <taxon>Ecdysozoa</taxon>
        <taxon>Arthropoda</taxon>
        <taxon>Hexapoda</taxon>
        <taxon>Insecta</taxon>
        <taxon>Pterygota</taxon>
        <taxon>Neoptera</taxon>
        <taxon>Paraneoptera</taxon>
        <taxon>Hemiptera</taxon>
        <taxon>Heteroptera</taxon>
        <taxon>Panheteroptera</taxon>
        <taxon>Cimicomorpha</taxon>
        <taxon>Miridae</taxon>
        <taxon>Mirini</taxon>
        <taxon>Apolygus</taxon>
    </lineage>
</organism>
<dbReference type="InterPro" id="IPR052993">
    <property type="entry name" value="CFA-57"/>
</dbReference>
<dbReference type="InterPro" id="IPR001680">
    <property type="entry name" value="WD40_rpt"/>
</dbReference>
<feature type="coiled-coil region" evidence="1">
    <location>
        <begin position="873"/>
        <end position="900"/>
    </location>
</feature>
<gene>
    <name evidence="3" type="ORF">GE061_018757</name>
</gene>
<dbReference type="Proteomes" id="UP000466442">
    <property type="component" value="Linkage Group LG9"/>
</dbReference>
<protein>
    <submittedName>
        <fullName evidence="3">Uncharacterized protein</fullName>
    </submittedName>
</protein>
<feature type="region of interest" description="Disordered" evidence="2">
    <location>
        <begin position="1191"/>
        <end position="1227"/>
    </location>
</feature>
<dbReference type="SUPFAM" id="SSF50998">
    <property type="entry name" value="Quinoprotein alcohol dehydrogenase-like"/>
    <property type="match status" value="1"/>
</dbReference>
<feature type="compositionally biased region" description="Polar residues" evidence="2">
    <location>
        <begin position="1393"/>
        <end position="1403"/>
    </location>
</feature>
<dbReference type="SMART" id="SM00320">
    <property type="entry name" value="WD40"/>
    <property type="match status" value="6"/>
</dbReference>
<dbReference type="SUPFAM" id="SSF50978">
    <property type="entry name" value="WD40 repeat-like"/>
    <property type="match status" value="1"/>
</dbReference>
<dbReference type="PROSITE" id="PS50082">
    <property type="entry name" value="WD_REPEATS_2"/>
    <property type="match status" value="1"/>
</dbReference>
<evidence type="ECO:0000256" key="1">
    <source>
        <dbReference type="SAM" id="Coils"/>
    </source>
</evidence>
<dbReference type="EMBL" id="WIXP02000009">
    <property type="protein sequence ID" value="KAF6204597.1"/>
    <property type="molecule type" value="Genomic_DNA"/>
</dbReference>
<dbReference type="Gene3D" id="2.130.10.10">
    <property type="entry name" value="YVTN repeat-like/Quinoprotein amine dehydrogenase"/>
    <property type="match status" value="2"/>
</dbReference>
<sequence>MDNSVRLEPTFIYGFSSNIRGGAHFVDDGTIVYPIGRVLSFHTIENNVQRYIKVKGTYKINSVAISPNRKVIAVAIVGPKPAISFYDTATLKRLMTVGNPSEGFRAKLFEHLAFTQDSVYLVVVTGEPDGLLIYYKWQTGGIVAHTKADGKPPTTSSVITVVSPHPTDSSILAIGGIGVFRLMTLYYNEWRQYGFKRAEYWPISGLAWITPELVLVATRDGRLMVIEDALMKAEFRVQDLSEIRVSEKEDTRKLNLNESEIKSERDAGLEIRGLTSFSQGFAFAFTSGEVCVFQKVDKRLWVKKNVIVTGAPSLWEDLNPMVNFVKYIDISPSENLLLCSSSASEMYYSTIFREQDPKFKTKLRFTILHNGFHYGTLGTISACLYKPHFLSVGANDKTCRIWNFETLKLVNMMTFPEEILTGAFHPSGWMCVIAFEKELKVLIVLMDSMKTIATINVKNSNIVRFSKRGNVFACCSFSQIFVYAGTTFERLWEFEAANSISSLHFSANDFVLFAAAMDCNVHKYCLKTGKELLKVELDCIVINDMTSTMDGVYLHVVGSDGCLKIYRTEKSDNEAVGLVGSFNLNQSVLYAVTLSCDDSVLLVAGQSNAITSIETPIGFNDVQKSLFKLHSNPVMQLEVTHVNPTLLSLGRDGVVAIWRVEGPKRKQSFLKYYREVDEVVVNAENWSNKRSIIKEQQEVMNKLDREYDEKVRIIEGERADEESKIAGRYQGVLDIIGLNNKITQGKNAAEVEKMTLRNQNLILNFDSELDGQRVSFEKRLRDEQEDLEKWRCGWDNIKYGFDNLINAVKMSGQCIAKRLEYFSAMELTRRANETMMLKDEITQIIEEQKNRELILIKNSQFEVDELVENSERHEQLAVEIIQLRSQKQKLCEQVEGLESTYFNMQEFLREAQRTIMNLDHRKSQRKQVESKQRKIQEKVQAIRDSGKDILDNIEISKSYHIHHMVSEECIEGLCQINHLLEERKHFKKKEQWLRRELANSTRVLSKYRYQLSFLSLQNYLHQNAIQKNVSREKDKNRKMHFFKTNLKKEIHTMMCSADSGNLKGRLISLCAQYADTKVDYYELLDKLSGNKELWKAITHLEATKLHFGNCISRMKLIKRERSCDQLMKNYVKAYDDDVDWDDLSDDGDSIESSPSKDKTKILSKKQQKFKKRDWEEEGSFKKKELDFYEHREVDEPTTSEDEYHTSDAESSSSCGRSANSQEKIDLTAKPLEKEKSATWKKQPLSILINRCKTAGTRVNMFGTWLDEKKLITSRLADVRKRINHKKKMEKYAQPESKFEGRKSERATYKTVYSRIPLNSIIKALNKEVDYLSKPPENKMLPNDIFTSWNLKQEETAPNTGHLCSLCKGYDMFTKYFEKNDGGKGSNALVGESSRFSPKKQGSP</sequence>
<dbReference type="OrthoDB" id="10251741at2759"/>
<feature type="compositionally biased region" description="Polar residues" evidence="2">
    <location>
        <begin position="1208"/>
        <end position="1221"/>
    </location>
</feature>
<reference evidence="3" key="1">
    <citation type="journal article" date="2021" name="Mol. Ecol. Resour.">
        <title>Apolygus lucorum genome provides insights into omnivorousness and mesophyll feeding.</title>
        <authorList>
            <person name="Liu Y."/>
            <person name="Liu H."/>
            <person name="Wang H."/>
            <person name="Huang T."/>
            <person name="Liu B."/>
            <person name="Yang B."/>
            <person name="Yin L."/>
            <person name="Li B."/>
            <person name="Zhang Y."/>
            <person name="Zhang S."/>
            <person name="Jiang F."/>
            <person name="Zhang X."/>
            <person name="Ren Y."/>
            <person name="Wang B."/>
            <person name="Wang S."/>
            <person name="Lu Y."/>
            <person name="Wu K."/>
            <person name="Fan W."/>
            <person name="Wang G."/>
        </authorList>
    </citation>
    <scope>NUCLEOTIDE SEQUENCE</scope>
    <source>
        <strain evidence="3">12Hb</strain>
    </source>
</reference>
<dbReference type="InterPro" id="IPR036322">
    <property type="entry name" value="WD40_repeat_dom_sf"/>
</dbReference>